<evidence type="ECO:0000256" key="4">
    <source>
        <dbReference type="ARBA" id="ARBA00022679"/>
    </source>
</evidence>
<dbReference type="PANTHER" id="PTHR43065:SF46">
    <property type="entry name" value="C4-DICARBOXYLATE TRANSPORT SENSOR PROTEIN DCTB"/>
    <property type="match status" value="1"/>
</dbReference>
<evidence type="ECO:0000256" key="9">
    <source>
        <dbReference type="SAM" id="MobiDB-lite"/>
    </source>
</evidence>
<dbReference type="Pfam" id="PF02518">
    <property type="entry name" value="HATPase_c"/>
    <property type="match status" value="1"/>
</dbReference>
<dbReference type="CDD" id="cd00082">
    <property type="entry name" value="HisKA"/>
    <property type="match status" value="1"/>
</dbReference>
<keyword evidence="7" id="KW-0067">ATP-binding</keyword>
<organism evidence="11 12">
    <name type="scientific">Candidatus Sulfotelmatobacter kueseliae</name>
    <dbReference type="NCBI Taxonomy" id="2042962"/>
    <lineage>
        <taxon>Bacteria</taxon>
        <taxon>Pseudomonadati</taxon>
        <taxon>Acidobacteriota</taxon>
        <taxon>Terriglobia</taxon>
        <taxon>Terriglobales</taxon>
        <taxon>Candidatus Korobacteraceae</taxon>
        <taxon>Candidatus Sulfotelmatobacter</taxon>
    </lineage>
</organism>
<feature type="region of interest" description="Disordered" evidence="9">
    <location>
        <begin position="385"/>
        <end position="407"/>
    </location>
</feature>
<evidence type="ECO:0000313" key="12">
    <source>
        <dbReference type="Proteomes" id="UP000238701"/>
    </source>
</evidence>
<evidence type="ECO:0000256" key="3">
    <source>
        <dbReference type="ARBA" id="ARBA00022553"/>
    </source>
</evidence>
<evidence type="ECO:0000256" key="1">
    <source>
        <dbReference type="ARBA" id="ARBA00000085"/>
    </source>
</evidence>
<proteinExistence type="predicted"/>
<evidence type="ECO:0000256" key="8">
    <source>
        <dbReference type="ARBA" id="ARBA00023012"/>
    </source>
</evidence>
<dbReference type="NCBIfam" id="TIGR00229">
    <property type="entry name" value="sensory_box"/>
    <property type="match status" value="1"/>
</dbReference>
<dbReference type="SMART" id="SM00387">
    <property type="entry name" value="HATPase_c"/>
    <property type="match status" value="1"/>
</dbReference>
<dbReference type="PRINTS" id="PR00344">
    <property type="entry name" value="BCTRLSENSOR"/>
</dbReference>
<reference evidence="12" key="1">
    <citation type="submission" date="2018-02" db="EMBL/GenBank/DDBJ databases">
        <authorList>
            <person name="Hausmann B."/>
        </authorList>
    </citation>
    <scope>NUCLEOTIDE SEQUENCE [LARGE SCALE GENOMIC DNA]</scope>
    <source>
        <strain evidence="12">Peat soil MAG SbA1</strain>
    </source>
</reference>
<keyword evidence="4 11" id="KW-0808">Transferase</keyword>
<dbReference type="PROSITE" id="PS50109">
    <property type="entry name" value="HIS_KIN"/>
    <property type="match status" value="1"/>
</dbReference>
<dbReference type="InterPro" id="IPR000014">
    <property type="entry name" value="PAS"/>
</dbReference>
<dbReference type="SUPFAM" id="SSF55785">
    <property type="entry name" value="PYP-like sensor domain (PAS domain)"/>
    <property type="match status" value="1"/>
</dbReference>
<dbReference type="InterPro" id="IPR003594">
    <property type="entry name" value="HATPase_dom"/>
</dbReference>
<dbReference type="SUPFAM" id="SSF47384">
    <property type="entry name" value="Homodimeric domain of signal transducing histidine kinase"/>
    <property type="match status" value="1"/>
</dbReference>
<evidence type="ECO:0000259" key="10">
    <source>
        <dbReference type="PROSITE" id="PS50109"/>
    </source>
</evidence>
<keyword evidence="8" id="KW-0902">Two-component regulatory system</keyword>
<dbReference type="EMBL" id="OMOD01000128">
    <property type="protein sequence ID" value="SPF41263.1"/>
    <property type="molecule type" value="Genomic_DNA"/>
</dbReference>
<feature type="domain" description="Histidine kinase" evidence="10">
    <location>
        <begin position="151"/>
        <end position="376"/>
    </location>
</feature>
<evidence type="ECO:0000313" key="11">
    <source>
        <dbReference type="EMBL" id="SPF41263.1"/>
    </source>
</evidence>
<keyword evidence="3" id="KW-0597">Phosphoprotein</keyword>
<comment type="catalytic activity">
    <reaction evidence="1">
        <text>ATP + protein L-histidine = ADP + protein N-phospho-L-histidine.</text>
        <dbReference type="EC" id="2.7.13.3"/>
    </reaction>
</comment>
<sequence>MSAATEFSWRPQEARTEGRPLFAKAPVGVAECQGEGNIVAMNPTLERMLGGRPRMARLLRLADLITPEEHPESERLLRELFEGDRDSMQIDAKGGNGNGRPLRWIAWRVPGTNGMPDSVLALAQEITADREVMQRLRQAERLEAVGRLAGGVAHDFNNLLTGLLLYCDLLMASLEPGHKVRKYAEEIRSASMQATGLVRQLLAVARPATCPPRLLSLNEVSEGMSNLLTRLIGENIELKSHLDPNLGLVRMDPAQAQQVLLNLVLNARDAMPGGGEITIKTSNCKVQVLAESGFESGRNSSIPCALLVVGDTGCGMDAETRAHLFEVFFTTKAGGRGTGLGLATVYDIVTSNGGLIHVDSAPGCGTRFTVLLPLVPNAAATFQQPNCPTTELQPERNEGAFQPEEKE</sequence>
<dbReference type="Pfam" id="PF00512">
    <property type="entry name" value="HisKA"/>
    <property type="match status" value="1"/>
</dbReference>
<dbReference type="SMART" id="SM00091">
    <property type="entry name" value="PAS"/>
    <property type="match status" value="1"/>
</dbReference>
<keyword evidence="6 11" id="KW-0418">Kinase</keyword>
<name>A0A2U3KNL9_9BACT</name>
<evidence type="ECO:0000256" key="5">
    <source>
        <dbReference type="ARBA" id="ARBA00022741"/>
    </source>
</evidence>
<dbReference type="EC" id="2.7.13.3" evidence="2"/>
<evidence type="ECO:0000256" key="6">
    <source>
        <dbReference type="ARBA" id="ARBA00022777"/>
    </source>
</evidence>
<dbReference type="Pfam" id="PF08448">
    <property type="entry name" value="PAS_4"/>
    <property type="match status" value="1"/>
</dbReference>
<dbReference type="AlphaFoldDB" id="A0A2U3KNL9"/>
<dbReference type="GO" id="GO:0005524">
    <property type="term" value="F:ATP binding"/>
    <property type="evidence" value="ECO:0007669"/>
    <property type="project" value="UniProtKB-KW"/>
</dbReference>
<accession>A0A2U3KNL9</accession>
<evidence type="ECO:0000256" key="7">
    <source>
        <dbReference type="ARBA" id="ARBA00022840"/>
    </source>
</evidence>
<dbReference type="Gene3D" id="1.10.287.130">
    <property type="match status" value="1"/>
</dbReference>
<dbReference type="PANTHER" id="PTHR43065">
    <property type="entry name" value="SENSOR HISTIDINE KINASE"/>
    <property type="match status" value="1"/>
</dbReference>
<dbReference type="Proteomes" id="UP000238701">
    <property type="component" value="Unassembled WGS sequence"/>
</dbReference>
<dbReference type="InterPro" id="IPR036890">
    <property type="entry name" value="HATPase_C_sf"/>
</dbReference>
<feature type="compositionally biased region" description="Basic and acidic residues" evidence="9">
    <location>
        <begin position="393"/>
        <end position="407"/>
    </location>
</feature>
<dbReference type="InterPro" id="IPR035965">
    <property type="entry name" value="PAS-like_dom_sf"/>
</dbReference>
<dbReference type="Gene3D" id="3.30.565.10">
    <property type="entry name" value="Histidine kinase-like ATPase, C-terminal domain"/>
    <property type="match status" value="1"/>
</dbReference>
<dbReference type="SUPFAM" id="SSF55874">
    <property type="entry name" value="ATPase domain of HSP90 chaperone/DNA topoisomerase II/histidine kinase"/>
    <property type="match status" value="1"/>
</dbReference>
<evidence type="ECO:0000256" key="2">
    <source>
        <dbReference type="ARBA" id="ARBA00012438"/>
    </source>
</evidence>
<dbReference type="InterPro" id="IPR004358">
    <property type="entry name" value="Sig_transdc_His_kin-like_C"/>
</dbReference>
<dbReference type="InterPro" id="IPR036097">
    <property type="entry name" value="HisK_dim/P_sf"/>
</dbReference>
<gene>
    <name evidence="11" type="ORF">SBA1_350001</name>
</gene>
<dbReference type="InterPro" id="IPR003661">
    <property type="entry name" value="HisK_dim/P_dom"/>
</dbReference>
<dbReference type="GO" id="GO:0000155">
    <property type="term" value="F:phosphorelay sensor kinase activity"/>
    <property type="evidence" value="ECO:0007669"/>
    <property type="project" value="InterPro"/>
</dbReference>
<dbReference type="InterPro" id="IPR005467">
    <property type="entry name" value="His_kinase_dom"/>
</dbReference>
<keyword evidence="5" id="KW-0547">Nucleotide-binding</keyword>
<protein>
    <recommendedName>
        <fullName evidence="2">histidine kinase</fullName>
        <ecNumber evidence="2">2.7.13.3</ecNumber>
    </recommendedName>
</protein>
<dbReference type="CDD" id="cd00130">
    <property type="entry name" value="PAS"/>
    <property type="match status" value="1"/>
</dbReference>
<dbReference type="SMART" id="SM00388">
    <property type="entry name" value="HisKA"/>
    <property type="match status" value="1"/>
</dbReference>
<dbReference type="InterPro" id="IPR013656">
    <property type="entry name" value="PAS_4"/>
</dbReference>
<dbReference type="Gene3D" id="3.30.450.20">
    <property type="entry name" value="PAS domain"/>
    <property type="match status" value="1"/>
</dbReference>